<dbReference type="PROSITE" id="PS50109">
    <property type="entry name" value="HIS_KIN"/>
    <property type="match status" value="1"/>
</dbReference>
<dbReference type="InterPro" id="IPR004358">
    <property type="entry name" value="Sig_transdc_His_kin-like_C"/>
</dbReference>
<comment type="caution">
    <text evidence="5">The sequence shown here is derived from an EMBL/GenBank/DDBJ whole genome shotgun (WGS) entry which is preliminary data.</text>
</comment>
<accession>A0ABT3ZQ59</accession>
<reference evidence="5" key="1">
    <citation type="submission" date="2022-11" db="EMBL/GenBank/DDBJ databases">
        <title>Robbsia betulipollinis sp. nov., isolated from pollen of birch (Betula pendula).</title>
        <authorList>
            <person name="Shi H."/>
            <person name="Ambika Manirajan B."/>
            <person name="Ratering S."/>
            <person name="Geissler-Plaum R."/>
            <person name="Schnell S."/>
        </authorList>
    </citation>
    <scope>NUCLEOTIDE SEQUENCE</scope>
    <source>
        <strain evidence="5">Bb-Pol-6</strain>
    </source>
</reference>
<dbReference type="EC" id="2.7.13.3" evidence="2"/>
<dbReference type="EMBL" id="JAPMXC010000006">
    <property type="protein sequence ID" value="MCY0388693.1"/>
    <property type="molecule type" value="Genomic_DNA"/>
</dbReference>
<dbReference type="Gene3D" id="3.30.565.10">
    <property type="entry name" value="Histidine kinase-like ATPase, C-terminal domain"/>
    <property type="match status" value="1"/>
</dbReference>
<evidence type="ECO:0000259" key="4">
    <source>
        <dbReference type="PROSITE" id="PS50109"/>
    </source>
</evidence>
<gene>
    <name evidence="5" type="ORF">OVY01_16070</name>
</gene>
<feature type="domain" description="Histidine kinase" evidence="4">
    <location>
        <begin position="164"/>
        <end position="374"/>
    </location>
</feature>
<dbReference type="PANTHER" id="PTHR43547:SF2">
    <property type="entry name" value="HYBRID SIGNAL TRANSDUCTION HISTIDINE KINASE C"/>
    <property type="match status" value="1"/>
</dbReference>
<evidence type="ECO:0000313" key="6">
    <source>
        <dbReference type="Proteomes" id="UP001082899"/>
    </source>
</evidence>
<name>A0ABT3ZQ59_9BURK</name>
<dbReference type="PANTHER" id="PTHR43547">
    <property type="entry name" value="TWO-COMPONENT HISTIDINE KINASE"/>
    <property type="match status" value="1"/>
</dbReference>
<dbReference type="PRINTS" id="PR00344">
    <property type="entry name" value="BCTRLSENSOR"/>
</dbReference>
<dbReference type="InterPro" id="IPR003594">
    <property type="entry name" value="HATPase_dom"/>
</dbReference>
<dbReference type="Pfam" id="PF02518">
    <property type="entry name" value="HATPase_c"/>
    <property type="match status" value="1"/>
</dbReference>
<dbReference type="RefSeq" id="WP_267848587.1">
    <property type="nucleotide sequence ID" value="NZ_JAPMXC010000006.1"/>
</dbReference>
<evidence type="ECO:0000256" key="1">
    <source>
        <dbReference type="ARBA" id="ARBA00000085"/>
    </source>
</evidence>
<dbReference type="GO" id="GO:0016301">
    <property type="term" value="F:kinase activity"/>
    <property type="evidence" value="ECO:0007669"/>
    <property type="project" value="UniProtKB-KW"/>
</dbReference>
<dbReference type="Proteomes" id="UP001082899">
    <property type="component" value="Unassembled WGS sequence"/>
</dbReference>
<evidence type="ECO:0000256" key="2">
    <source>
        <dbReference type="ARBA" id="ARBA00012438"/>
    </source>
</evidence>
<dbReference type="SMART" id="SM00387">
    <property type="entry name" value="HATPase_c"/>
    <property type="match status" value="1"/>
</dbReference>
<comment type="catalytic activity">
    <reaction evidence="1">
        <text>ATP + protein L-histidine = ADP + protein N-phospho-L-histidine.</text>
        <dbReference type="EC" id="2.7.13.3"/>
    </reaction>
</comment>
<keyword evidence="3" id="KW-0597">Phosphoprotein</keyword>
<keyword evidence="5" id="KW-0418">Kinase</keyword>
<dbReference type="InterPro" id="IPR005467">
    <property type="entry name" value="His_kinase_dom"/>
</dbReference>
<protein>
    <recommendedName>
        <fullName evidence="2">histidine kinase</fullName>
        <ecNumber evidence="2">2.7.13.3</ecNumber>
    </recommendedName>
</protein>
<sequence>MLHNFLSNNREDLIRRCRVKVASRPARDASDAQLQNGIPLFIEQLIQTLKIEQTADPMDSRQVSGPVSGAAALSAIGISAAQHGKQLLELGFTVDQVVHDYGDLCQSITDLAVERDAPFEMDEFRTLNRCLDNAIADAVTEFSYQRDAASTAQHERAINERLGFFSHELRNFLQSATLAFSALKLGNLTLSGATGAVLGRSLARLGLLVDQTLAEVRSDEGQANARQTFSLADFIGEVKENAGLASRVRGCALAVSDVDAELAVAANRDLLFAALVNLLQNAFKFTENHTQVRLDAYASGDHILIDVKDHCGGLPAGMAETLFKPFHQHGANRTGLGLGLSIAQRSVEASGGDLTVRDLPGVGCVFTISLPRYAVRDNGPH</sequence>
<proteinExistence type="predicted"/>
<evidence type="ECO:0000256" key="3">
    <source>
        <dbReference type="ARBA" id="ARBA00022553"/>
    </source>
</evidence>
<keyword evidence="6" id="KW-1185">Reference proteome</keyword>
<keyword evidence="5" id="KW-0808">Transferase</keyword>
<dbReference type="SUPFAM" id="SSF55874">
    <property type="entry name" value="ATPase domain of HSP90 chaperone/DNA topoisomerase II/histidine kinase"/>
    <property type="match status" value="1"/>
</dbReference>
<evidence type="ECO:0000313" key="5">
    <source>
        <dbReference type="EMBL" id="MCY0388693.1"/>
    </source>
</evidence>
<organism evidence="5 6">
    <name type="scientific">Robbsia betulipollinis</name>
    <dbReference type="NCBI Taxonomy" id="2981849"/>
    <lineage>
        <taxon>Bacteria</taxon>
        <taxon>Pseudomonadati</taxon>
        <taxon>Pseudomonadota</taxon>
        <taxon>Betaproteobacteria</taxon>
        <taxon>Burkholderiales</taxon>
        <taxon>Burkholderiaceae</taxon>
        <taxon>Robbsia</taxon>
    </lineage>
</organism>
<dbReference type="InterPro" id="IPR036890">
    <property type="entry name" value="HATPase_C_sf"/>
</dbReference>